<accession>A0A6A4GW86</accession>
<dbReference type="Proteomes" id="UP000799118">
    <property type="component" value="Unassembled WGS sequence"/>
</dbReference>
<proteinExistence type="predicted"/>
<evidence type="ECO:0000313" key="3">
    <source>
        <dbReference type="Proteomes" id="UP000799118"/>
    </source>
</evidence>
<gene>
    <name evidence="2" type="ORF">BT96DRAFT_926614</name>
</gene>
<dbReference type="OrthoDB" id="2322499at2759"/>
<reference evidence="2" key="1">
    <citation type="journal article" date="2019" name="Environ. Microbiol.">
        <title>Fungal ecological strategies reflected in gene transcription - a case study of two litter decomposers.</title>
        <authorList>
            <person name="Barbi F."/>
            <person name="Kohler A."/>
            <person name="Barry K."/>
            <person name="Baskaran P."/>
            <person name="Daum C."/>
            <person name="Fauchery L."/>
            <person name="Ihrmark K."/>
            <person name="Kuo A."/>
            <person name="LaButti K."/>
            <person name="Lipzen A."/>
            <person name="Morin E."/>
            <person name="Grigoriev I.V."/>
            <person name="Henrissat B."/>
            <person name="Lindahl B."/>
            <person name="Martin F."/>
        </authorList>
    </citation>
    <scope>NUCLEOTIDE SEQUENCE</scope>
    <source>
        <strain evidence="2">JB14</strain>
    </source>
</reference>
<name>A0A6A4GW86_9AGAR</name>
<keyword evidence="3" id="KW-1185">Reference proteome</keyword>
<dbReference type="AlphaFoldDB" id="A0A6A4GW86"/>
<protein>
    <submittedName>
        <fullName evidence="2">Uncharacterized protein</fullName>
    </submittedName>
</protein>
<sequence>MTRHCLPPEGKQNSTEGPDESFSVENPHLGAQKHPRSEHDEELDEDLEAEETRVPPEFRKVKGKFGLLEKFAKDAPLDIFFHGNLLQLALSSRNLRNVLLHKSSESIWHTARSNVGLLPPPDDLSKPRYAHLVFFIAYCHKPRPHSHCSRRVFWVLRMRCCKTCASKLLTTLDKAKKSLKIDDLVANVIPCEELPGGKFLKLLQDLHYNDYYAVQSSTAVIYQAEFNALETNEERVAWLESMKNVKETQLQHATHYHQWEHLMVLSAAVVSQWTAAGRVF</sequence>
<evidence type="ECO:0000313" key="2">
    <source>
        <dbReference type="EMBL" id="KAE9389327.1"/>
    </source>
</evidence>
<feature type="compositionally biased region" description="Acidic residues" evidence="1">
    <location>
        <begin position="40"/>
        <end position="49"/>
    </location>
</feature>
<organism evidence="2 3">
    <name type="scientific">Gymnopus androsaceus JB14</name>
    <dbReference type="NCBI Taxonomy" id="1447944"/>
    <lineage>
        <taxon>Eukaryota</taxon>
        <taxon>Fungi</taxon>
        <taxon>Dikarya</taxon>
        <taxon>Basidiomycota</taxon>
        <taxon>Agaricomycotina</taxon>
        <taxon>Agaricomycetes</taxon>
        <taxon>Agaricomycetidae</taxon>
        <taxon>Agaricales</taxon>
        <taxon>Marasmiineae</taxon>
        <taxon>Omphalotaceae</taxon>
        <taxon>Gymnopus</taxon>
    </lineage>
</organism>
<dbReference type="EMBL" id="ML769701">
    <property type="protein sequence ID" value="KAE9389327.1"/>
    <property type="molecule type" value="Genomic_DNA"/>
</dbReference>
<evidence type="ECO:0000256" key="1">
    <source>
        <dbReference type="SAM" id="MobiDB-lite"/>
    </source>
</evidence>
<feature type="region of interest" description="Disordered" evidence="1">
    <location>
        <begin position="1"/>
        <end position="54"/>
    </location>
</feature>